<dbReference type="GO" id="GO:0005737">
    <property type="term" value="C:cytoplasm"/>
    <property type="evidence" value="ECO:0007669"/>
    <property type="project" value="TreeGrafter"/>
</dbReference>
<accession>A0A199VGR6</accession>
<comment type="catalytic activity">
    <reaction evidence="3">
        <text>RX + glutathione = an S-substituted glutathione + a halide anion + H(+)</text>
        <dbReference type="Rhea" id="RHEA:16437"/>
        <dbReference type="ChEBI" id="CHEBI:15378"/>
        <dbReference type="ChEBI" id="CHEBI:16042"/>
        <dbReference type="ChEBI" id="CHEBI:17792"/>
        <dbReference type="ChEBI" id="CHEBI:57925"/>
        <dbReference type="ChEBI" id="CHEBI:90779"/>
        <dbReference type="EC" id="2.5.1.18"/>
    </reaction>
</comment>
<comment type="caution">
    <text evidence="6">The sequence shown here is derived from an EMBL/GenBank/DDBJ whole genome shotgun (WGS) entry which is preliminary data.</text>
</comment>
<dbReference type="InterPro" id="IPR036282">
    <property type="entry name" value="Glutathione-S-Trfase_C_sf"/>
</dbReference>
<dbReference type="PROSITE" id="PS50404">
    <property type="entry name" value="GST_NTER"/>
    <property type="match status" value="2"/>
</dbReference>
<organism evidence="6 7">
    <name type="scientific">Ananas comosus</name>
    <name type="common">Pineapple</name>
    <name type="synonym">Ananas ananas</name>
    <dbReference type="NCBI Taxonomy" id="4615"/>
    <lineage>
        <taxon>Eukaryota</taxon>
        <taxon>Viridiplantae</taxon>
        <taxon>Streptophyta</taxon>
        <taxon>Embryophyta</taxon>
        <taxon>Tracheophyta</taxon>
        <taxon>Spermatophyta</taxon>
        <taxon>Magnoliopsida</taxon>
        <taxon>Liliopsida</taxon>
        <taxon>Poales</taxon>
        <taxon>Bromeliaceae</taxon>
        <taxon>Bromelioideae</taxon>
        <taxon>Ananas</taxon>
    </lineage>
</organism>
<evidence type="ECO:0000256" key="1">
    <source>
        <dbReference type="ARBA" id="ARBA00012452"/>
    </source>
</evidence>
<dbReference type="Pfam" id="PF02798">
    <property type="entry name" value="GST_N"/>
    <property type="match status" value="2"/>
</dbReference>
<dbReference type="Proteomes" id="UP000092600">
    <property type="component" value="Unassembled WGS sequence"/>
</dbReference>
<dbReference type="PANTHER" id="PTHR11260:SF676">
    <property type="entry name" value="GLUTATHIONE S-TRANSFERASE U8"/>
    <property type="match status" value="1"/>
</dbReference>
<evidence type="ECO:0000256" key="2">
    <source>
        <dbReference type="ARBA" id="ARBA00022679"/>
    </source>
</evidence>
<dbReference type="FunFam" id="1.20.1050.10:FF:000012">
    <property type="entry name" value="Tau class glutathione S-transferase"/>
    <property type="match status" value="1"/>
</dbReference>
<dbReference type="Pfam" id="PF00043">
    <property type="entry name" value="GST_C"/>
    <property type="match status" value="2"/>
</dbReference>
<dbReference type="Gene3D" id="3.40.30.10">
    <property type="entry name" value="Glutaredoxin"/>
    <property type="match status" value="2"/>
</dbReference>
<dbReference type="PANTHER" id="PTHR11260">
    <property type="entry name" value="GLUTATHIONE S-TRANSFERASE, GST, SUPERFAMILY, GST DOMAIN CONTAINING"/>
    <property type="match status" value="1"/>
</dbReference>
<feature type="domain" description="GST N-terminal" evidence="4">
    <location>
        <begin position="36"/>
        <end position="115"/>
    </location>
</feature>
<evidence type="ECO:0000313" key="7">
    <source>
        <dbReference type="Proteomes" id="UP000092600"/>
    </source>
</evidence>
<dbReference type="GO" id="GO:0004364">
    <property type="term" value="F:glutathione transferase activity"/>
    <property type="evidence" value="ECO:0007669"/>
    <property type="project" value="UniProtKB-EC"/>
</dbReference>
<feature type="domain" description="GST N-terminal" evidence="4">
    <location>
        <begin position="198"/>
        <end position="277"/>
    </location>
</feature>
<reference evidence="6 7" key="1">
    <citation type="journal article" date="2016" name="DNA Res.">
        <title>The draft genome of MD-2 pineapple using hybrid error correction of long reads.</title>
        <authorList>
            <person name="Redwan R.M."/>
            <person name="Saidin A."/>
            <person name="Kumar S.V."/>
        </authorList>
    </citation>
    <scope>NUCLEOTIDE SEQUENCE [LARGE SCALE GENOMIC DNA]</scope>
    <source>
        <strain evidence="7">cv. MD2</strain>
        <tissue evidence="6">Leaf</tissue>
    </source>
</reference>
<dbReference type="SUPFAM" id="SSF47616">
    <property type="entry name" value="GST C-terminal domain-like"/>
    <property type="match status" value="2"/>
</dbReference>
<sequence>MVLDALLDPIYKATYIAREKDHQSSKKLRKRSEMVQELKVFRARGSPFSFRVELALRMKGVDYESVEEDLANKSELLLQYNPIHKKIPVLLHDGKPIAESLVILEYIEETFEGHPILPADPYKKAMARFWAKFIDEKKFFGGDSIGLVDISASIIVHWGGVLQEVAGISLINEEQHPILCRWIEDYVNYPTERRKMAKELKVFRAWGSPFSFRVELALRLKGVSYESFEEDLANKSELLLQYNPIHKKIPVLLHDGKPIAESLVILEYIEETFEGHPILPADPYEKAMARFWARFIDEKCTLALWMSCWTQGEAQKGFIAQSTENLNILEDQLEGKRFFGGDSIGLVDIVASFIAHWCGVLQEVAGISLINEEKHPNLCRWVEDYVNYPAVKEFLPARERLLAFFTAKKEAIMATKAPVYK</sequence>
<dbReference type="AlphaFoldDB" id="A0A199VGR6"/>
<dbReference type="EC" id="2.5.1.18" evidence="1"/>
<dbReference type="SUPFAM" id="SSF52833">
    <property type="entry name" value="Thioredoxin-like"/>
    <property type="match status" value="2"/>
</dbReference>
<dbReference type="Gene3D" id="1.20.1050.10">
    <property type="match status" value="3"/>
</dbReference>
<name>A0A199VGR6_ANACO</name>
<dbReference type="InterPro" id="IPR004045">
    <property type="entry name" value="Glutathione_S-Trfase_N"/>
</dbReference>
<evidence type="ECO:0000256" key="3">
    <source>
        <dbReference type="ARBA" id="ARBA00047960"/>
    </source>
</evidence>
<feature type="domain" description="GST C-terminal" evidence="5">
    <location>
        <begin position="282"/>
        <end position="404"/>
    </location>
</feature>
<evidence type="ECO:0000313" key="6">
    <source>
        <dbReference type="EMBL" id="OAY76198.1"/>
    </source>
</evidence>
<dbReference type="FunFam" id="3.40.30.10:FF:000014">
    <property type="entry name" value="Tau class glutathione S-transferase"/>
    <property type="match status" value="2"/>
</dbReference>
<dbReference type="SFLD" id="SFLDG00358">
    <property type="entry name" value="Main_(cytGST)"/>
    <property type="match status" value="2"/>
</dbReference>
<evidence type="ECO:0000259" key="4">
    <source>
        <dbReference type="PROSITE" id="PS50404"/>
    </source>
</evidence>
<dbReference type="InterPro" id="IPR004046">
    <property type="entry name" value="GST_C"/>
</dbReference>
<dbReference type="STRING" id="4615.A0A199VGR6"/>
<gene>
    <name evidence="6" type="ORF">ACMD2_04567</name>
</gene>
<keyword evidence="2 6" id="KW-0808">Transferase</keyword>
<dbReference type="InterPro" id="IPR040079">
    <property type="entry name" value="Glutathione_S-Trfase"/>
</dbReference>
<protein>
    <recommendedName>
        <fullName evidence="1">glutathione transferase</fullName>
        <ecNumber evidence="1">2.5.1.18</ecNumber>
    </recommendedName>
</protein>
<proteinExistence type="predicted"/>
<dbReference type="PROSITE" id="PS50405">
    <property type="entry name" value="GST_CTER"/>
    <property type="match status" value="1"/>
</dbReference>
<dbReference type="GO" id="GO:0006749">
    <property type="term" value="P:glutathione metabolic process"/>
    <property type="evidence" value="ECO:0007669"/>
    <property type="project" value="InterPro"/>
</dbReference>
<dbReference type="InterPro" id="IPR045074">
    <property type="entry name" value="GST_C_Tau"/>
</dbReference>
<dbReference type="EMBL" id="LSRQ01001888">
    <property type="protein sequence ID" value="OAY76198.1"/>
    <property type="molecule type" value="Genomic_DNA"/>
</dbReference>
<dbReference type="InterPro" id="IPR036249">
    <property type="entry name" value="Thioredoxin-like_sf"/>
</dbReference>
<dbReference type="InterPro" id="IPR010987">
    <property type="entry name" value="Glutathione-S-Trfase_C-like"/>
</dbReference>
<evidence type="ECO:0000259" key="5">
    <source>
        <dbReference type="PROSITE" id="PS50405"/>
    </source>
</evidence>
<dbReference type="CDD" id="cd03058">
    <property type="entry name" value="GST_N_Tau"/>
    <property type="match status" value="2"/>
</dbReference>
<dbReference type="SFLD" id="SFLDG01152">
    <property type="entry name" value="Main.3:_Omega-_and_Tau-like"/>
    <property type="match status" value="1"/>
</dbReference>
<dbReference type="InterPro" id="IPR045073">
    <property type="entry name" value="Omega/Tau-like"/>
</dbReference>
<dbReference type="SFLD" id="SFLDS00019">
    <property type="entry name" value="Glutathione_Transferase_(cytos"/>
    <property type="match status" value="2"/>
</dbReference>
<dbReference type="CDD" id="cd03185">
    <property type="entry name" value="GST_C_Tau"/>
    <property type="match status" value="2"/>
</dbReference>